<feature type="domain" description="Histidine kinase/HSP90-like ATPase" evidence="9">
    <location>
        <begin position="105"/>
        <end position="195"/>
    </location>
</feature>
<gene>
    <name evidence="10" type="ORF">KDL28_05650</name>
</gene>
<evidence type="ECO:0000256" key="2">
    <source>
        <dbReference type="ARBA" id="ARBA00012438"/>
    </source>
</evidence>
<keyword evidence="3" id="KW-0597">Phosphoprotein</keyword>
<keyword evidence="5" id="KW-0547">Nucleotide-binding</keyword>
<proteinExistence type="predicted"/>
<keyword evidence="8" id="KW-0902">Two-component regulatory system</keyword>
<dbReference type="SUPFAM" id="SSF55874">
    <property type="entry name" value="ATPase domain of HSP90 chaperone/DNA topoisomerase II/histidine kinase"/>
    <property type="match status" value="1"/>
</dbReference>
<evidence type="ECO:0000256" key="6">
    <source>
        <dbReference type="ARBA" id="ARBA00022777"/>
    </source>
</evidence>
<evidence type="ECO:0000256" key="8">
    <source>
        <dbReference type="ARBA" id="ARBA00023012"/>
    </source>
</evidence>
<dbReference type="InterPro" id="IPR036890">
    <property type="entry name" value="HATPase_C_sf"/>
</dbReference>
<name>A0ABT0ZUY1_9PSEU</name>
<protein>
    <recommendedName>
        <fullName evidence="2">histidine kinase</fullName>
        <ecNumber evidence="2">2.7.13.3</ecNumber>
    </recommendedName>
</protein>
<dbReference type="Pfam" id="PF07730">
    <property type="entry name" value="HisKA_3"/>
    <property type="match status" value="1"/>
</dbReference>
<keyword evidence="6" id="KW-0418">Kinase</keyword>
<dbReference type="EC" id="2.7.13.3" evidence="2"/>
<dbReference type="PANTHER" id="PTHR24421">
    <property type="entry name" value="NITRATE/NITRITE SENSOR PROTEIN NARX-RELATED"/>
    <property type="match status" value="1"/>
</dbReference>
<keyword evidence="11" id="KW-1185">Reference proteome</keyword>
<dbReference type="Proteomes" id="UP001165283">
    <property type="component" value="Unassembled WGS sequence"/>
</dbReference>
<evidence type="ECO:0000256" key="3">
    <source>
        <dbReference type="ARBA" id="ARBA00022553"/>
    </source>
</evidence>
<evidence type="ECO:0000259" key="9">
    <source>
        <dbReference type="SMART" id="SM00387"/>
    </source>
</evidence>
<dbReference type="SMART" id="SM00387">
    <property type="entry name" value="HATPase_c"/>
    <property type="match status" value="1"/>
</dbReference>
<dbReference type="InterPro" id="IPR050482">
    <property type="entry name" value="Sensor_HK_TwoCompSys"/>
</dbReference>
<comment type="catalytic activity">
    <reaction evidence="1">
        <text>ATP + protein L-histidine = ADP + protein N-phospho-L-histidine.</text>
        <dbReference type="EC" id="2.7.13.3"/>
    </reaction>
</comment>
<dbReference type="Pfam" id="PF02518">
    <property type="entry name" value="HATPase_c"/>
    <property type="match status" value="1"/>
</dbReference>
<evidence type="ECO:0000313" key="11">
    <source>
        <dbReference type="Proteomes" id="UP001165283"/>
    </source>
</evidence>
<dbReference type="Gene3D" id="1.20.5.1930">
    <property type="match status" value="1"/>
</dbReference>
<dbReference type="CDD" id="cd16917">
    <property type="entry name" value="HATPase_UhpB-NarQ-NarX-like"/>
    <property type="match status" value="1"/>
</dbReference>
<reference evidence="10" key="1">
    <citation type="submission" date="2021-04" db="EMBL/GenBank/DDBJ databases">
        <title>Pseudonocardia sp. nov., isolated from sandy soil of mangrove forest.</title>
        <authorList>
            <person name="Zan Z."/>
            <person name="Huang R."/>
            <person name="Liu W."/>
        </authorList>
    </citation>
    <scope>NUCLEOTIDE SEQUENCE</scope>
    <source>
        <strain evidence="10">S2-4</strain>
    </source>
</reference>
<evidence type="ECO:0000313" key="10">
    <source>
        <dbReference type="EMBL" id="MCO1654536.1"/>
    </source>
</evidence>
<sequence>MRTAERLAFERAREQFRRDLHDGVQQTIAAARMDLDGILDPDAPVDVAVADLDGKLTLALEQIRSLKRGALPPELSAGLGTAVERTIAELRMNATARIGVDQLGVLTLPVYYLVREALTNAHKYAGEAAAQVMVAAQGGFVEVTVRDNGTGGAAVRPGGGLAGLRDRVVELGGRLDVHSPPGMGTTLHAVIPVVAA</sequence>
<comment type="caution">
    <text evidence="10">The sequence shown here is derived from an EMBL/GenBank/DDBJ whole genome shotgun (WGS) entry which is preliminary data.</text>
</comment>
<evidence type="ECO:0000256" key="4">
    <source>
        <dbReference type="ARBA" id="ARBA00022679"/>
    </source>
</evidence>
<dbReference type="InterPro" id="IPR011712">
    <property type="entry name" value="Sig_transdc_His_kin_sub3_dim/P"/>
</dbReference>
<evidence type="ECO:0000256" key="5">
    <source>
        <dbReference type="ARBA" id="ARBA00022741"/>
    </source>
</evidence>
<organism evidence="10 11">
    <name type="scientific">Pseudonocardia humida</name>
    <dbReference type="NCBI Taxonomy" id="2800819"/>
    <lineage>
        <taxon>Bacteria</taxon>
        <taxon>Bacillati</taxon>
        <taxon>Actinomycetota</taxon>
        <taxon>Actinomycetes</taxon>
        <taxon>Pseudonocardiales</taxon>
        <taxon>Pseudonocardiaceae</taxon>
        <taxon>Pseudonocardia</taxon>
    </lineage>
</organism>
<dbReference type="PANTHER" id="PTHR24421:SF10">
    <property type="entry name" value="NITRATE_NITRITE SENSOR PROTEIN NARQ"/>
    <property type="match status" value="1"/>
</dbReference>
<accession>A0ABT0ZUY1</accession>
<dbReference type="EMBL" id="JAGSOV010000011">
    <property type="protein sequence ID" value="MCO1654536.1"/>
    <property type="molecule type" value="Genomic_DNA"/>
</dbReference>
<evidence type="ECO:0000256" key="7">
    <source>
        <dbReference type="ARBA" id="ARBA00022840"/>
    </source>
</evidence>
<keyword evidence="7" id="KW-0067">ATP-binding</keyword>
<dbReference type="InterPro" id="IPR003594">
    <property type="entry name" value="HATPase_dom"/>
</dbReference>
<dbReference type="Gene3D" id="3.30.565.10">
    <property type="entry name" value="Histidine kinase-like ATPase, C-terminal domain"/>
    <property type="match status" value="1"/>
</dbReference>
<dbReference type="RefSeq" id="WP_252436153.1">
    <property type="nucleotide sequence ID" value="NZ_JAGSOV010000011.1"/>
</dbReference>
<keyword evidence="4" id="KW-0808">Transferase</keyword>
<evidence type="ECO:0000256" key="1">
    <source>
        <dbReference type="ARBA" id="ARBA00000085"/>
    </source>
</evidence>